<dbReference type="GO" id="GO:0005737">
    <property type="term" value="C:cytoplasm"/>
    <property type="evidence" value="ECO:0007669"/>
    <property type="project" value="UniProtKB-SubCell"/>
</dbReference>
<evidence type="ECO:0000256" key="10">
    <source>
        <dbReference type="ARBA" id="ARBA00023306"/>
    </source>
</evidence>
<evidence type="ECO:0000256" key="12">
    <source>
        <dbReference type="SAM" id="MobiDB-lite"/>
    </source>
</evidence>
<keyword evidence="8 11" id="KW-0195">Cyclin</keyword>
<evidence type="ECO:0000256" key="3">
    <source>
        <dbReference type="ARBA" id="ARBA00006955"/>
    </source>
</evidence>
<dbReference type="Pfam" id="PF16500">
    <property type="entry name" value="Cyclin_N2"/>
    <property type="match status" value="1"/>
</dbReference>
<dbReference type="Ensembl" id="ENSACOT00000019034.1">
    <property type="protein sequence ID" value="ENSACOP00000018370.1"/>
    <property type="gene ID" value="ENSACOG00000012659.1"/>
</dbReference>
<proteinExistence type="inferred from homology"/>
<dbReference type="InterPro" id="IPR032447">
    <property type="entry name" value="Cyclin-A_N"/>
</dbReference>
<evidence type="ECO:0000256" key="8">
    <source>
        <dbReference type="ARBA" id="ARBA00023127"/>
    </source>
</evidence>
<feature type="domain" description="Cyclin-like" evidence="13">
    <location>
        <begin position="187"/>
        <end position="271"/>
    </location>
</feature>
<dbReference type="InterPro" id="IPR013763">
    <property type="entry name" value="Cyclin-like_dom"/>
</dbReference>
<keyword evidence="9" id="KW-0539">Nucleus</keyword>
<name>A0A8B9G9R7_9PSIT</name>
<dbReference type="Proteomes" id="UP000694522">
    <property type="component" value="Unplaced"/>
</dbReference>
<evidence type="ECO:0000256" key="11">
    <source>
        <dbReference type="RuleBase" id="RU000383"/>
    </source>
</evidence>
<evidence type="ECO:0000256" key="9">
    <source>
        <dbReference type="ARBA" id="ARBA00023242"/>
    </source>
</evidence>
<reference evidence="15" key="1">
    <citation type="submission" date="2025-08" db="UniProtKB">
        <authorList>
            <consortium name="Ensembl"/>
        </authorList>
    </citation>
    <scope>IDENTIFICATION</scope>
</reference>
<keyword evidence="16" id="KW-1185">Reference proteome</keyword>
<dbReference type="Pfam" id="PF00134">
    <property type="entry name" value="Cyclin_N"/>
    <property type="match status" value="1"/>
</dbReference>
<accession>A0A8B9G9R7</accession>
<evidence type="ECO:0000256" key="2">
    <source>
        <dbReference type="ARBA" id="ARBA00004496"/>
    </source>
</evidence>
<evidence type="ECO:0000256" key="5">
    <source>
        <dbReference type="ARBA" id="ARBA00022490"/>
    </source>
</evidence>
<evidence type="ECO:0000313" key="15">
    <source>
        <dbReference type="Ensembl" id="ENSACOP00000018370.1"/>
    </source>
</evidence>
<dbReference type="GO" id="GO:0005654">
    <property type="term" value="C:nucleoplasm"/>
    <property type="evidence" value="ECO:0007669"/>
    <property type="project" value="UniProtKB-ARBA"/>
</dbReference>
<dbReference type="PROSITE" id="PS00292">
    <property type="entry name" value="CYCLINS"/>
    <property type="match status" value="1"/>
</dbReference>
<sequence length="387" mass="42675">MLAEQENQENVPPGAKAPPPAAGGTRVVLGLLRSAQQRPGLLPQAGRRGGEGHGAAGRPGGGQQPFAIHVDEPDGEQQQQRRRGSPATRKEEASLGLRAAVCALGERRPLAPLGNAMELSFGMCQQFPPTHPVAPTAPSTTCPGIGWRPSKLNLTCLLNLQVKCKPKMGYMKKQPDITNNMRAILVDWLVEVGEEYKLQNETLHLAVNYIDRFLSSMSVLRGKLQLVGTAAMLLASKFEEIYPPEVAEFVYITDDTYTKKQVLRMEHLILKVLSFDLAAPTINQFLTQYFLHEQTNPKVESLSMYLGELSLIDADPYLKYLPSVIAAAAFHLAGYTITGQTWPESLCKVTGYSLEDIKPCLLDLHKTYLKAAQHTQQSIREKYKSTK</sequence>
<dbReference type="Pfam" id="PF02984">
    <property type="entry name" value="Cyclin_C"/>
    <property type="match status" value="1"/>
</dbReference>
<reference evidence="15" key="2">
    <citation type="submission" date="2025-09" db="UniProtKB">
        <authorList>
            <consortium name="Ensembl"/>
        </authorList>
    </citation>
    <scope>IDENTIFICATION</scope>
</reference>
<feature type="compositionally biased region" description="Gly residues" evidence="12">
    <location>
        <begin position="52"/>
        <end position="63"/>
    </location>
</feature>
<evidence type="ECO:0000313" key="16">
    <source>
        <dbReference type="Proteomes" id="UP000694522"/>
    </source>
</evidence>
<organism evidence="15 16">
    <name type="scientific">Amazona collaria</name>
    <name type="common">yellow-billed parrot</name>
    <dbReference type="NCBI Taxonomy" id="241587"/>
    <lineage>
        <taxon>Eukaryota</taxon>
        <taxon>Metazoa</taxon>
        <taxon>Chordata</taxon>
        <taxon>Craniata</taxon>
        <taxon>Vertebrata</taxon>
        <taxon>Euteleostomi</taxon>
        <taxon>Archelosauria</taxon>
        <taxon>Archosauria</taxon>
        <taxon>Dinosauria</taxon>
        <taxon>Saurischia</taxon>
        <taxon>Theropoda</taxon>
        <taxon>Coelurosauria</taxon>
        <taxon>Aves</taxon>
        <taxon>Neognathae</taxon>
        <taxon>Neoaves</taxon>
        <taxon>Telluraves</taxon>
        <taxon>Australaves</taxon>
        <taxon>Psittaciformes</taxon>
        <taxon>Psittacidae</taxon>
        <taxon>Amazona</taxon>
    </lineage>
</organism>
<dbReference type="GO" id="GO:0051301">
    <property type="term" value="P:cell division"/>
    <property type="evidence" value="ECO:0007669"/>
    <property type="project" value="UniProtKB-KW"/>
</dbReference>
<comment type="subcellular location">
    <subcellularLocation>
        <location evidence="2">Cytoplasm</location>
    </subcellularLocation>
    <subcellularLocation>
        <location evidence="1">Nucleus</location>
    </subcellularLocation>
</comment>
<keyword evidence="10" id="KW-0131">Cell cycle</keyword>
<keyword evidence="5" id="KW-0963">Cytoplasm</keyword>
<dbReference type="Gene3D" id="1.10.472.10">
    <property type="entry name" value="Cyclin-like"/>
    <property type="match status" value="2"/>
</dbReference>
<dbReference type="SMART" id="SM00385">
    <property type="entry name" value="CYCLIN"/>
    <property type="match status" value="2"/>
</dbReference>
<dbReference type="InterPro" id="IPR048258">
    <property type="entry name" value="Cyclins_cyclin-box"/>
</dbReference>
<feature type="region of interest" description="Disordered" evidence="12">
    <location>
        <begin position="1"/>
        <end position="92"/>
    </location>
</feature>
<feature type="domain" description="Cyclin C-terminal" evidence="14">
    <location>
        <begin position="280"/>
        <end position="387"/>
    </location>
</feature>
<dbReference type="InterPro" id="IPR039361">
    <property type="entry name" value="Cyclin"/>
</dbReference>
<evidence type="ECO:0000256" key="1">
    <source>
        <dbReference type="ARBA" id="ARBA00004123"/>
    </source>
</evidence>
<dbReference type="InterPro" id="IPR004367">
    <property type="entry name" value="Cyclin_C-dom"/>
</dbReference>
<comment type="similarity">
    <text evidence="3">Belongs to the cyclin family. Cyclin AB subfamily.</text>
</comment>
<evidence type="ECO:0000256" key="6">
    <source>
        <dbReference type="ARBA" id="ARBA00022618"/>
    </source>
</evidence>
<dbReference type="AlphaFoldDB" id="A0A8B9G9R7"/>
<dbReference type="CDD" id="cd20564">
    <property type="entry name" value="CYCLIN_CCNA2_rpt2"/>
    <property type="match status" value="1"/>
</dbReference>
<evidence type="ECO:0000259" key="13">
    <source>
        <dbReference type="SMART" id="SM00385"/>
    </source>
</evidence>
<dbReference type="InterPro" id="IPR036915">
    <property type="entry name" value="Cyclin-like_sf"/>
</dbReference>
<evidence type="ECO:0000259" key="14">
    <source>
        <dbReference type="SMART" id="SM01332"/>
    </source>
</evidence>
<evidence type="ECO:0000256" key="4">
    <source>
        <dbReference type="ARBA" id="ARBA00019673"/>
    </source>
</evidence>
<keyword evidence="7" id="KW-0498">Mitosis</keyword>
<protein>
    <recommendedName>
        <fullName evidence="4">Cyclin-A2</fullName>
    </recommendedName>
</protein>
<dbReference type="PANTHER" id="PTHR10177">
    <property type="entry name" value="CYCLINS"/>
    <property type="match status" value="1"/>
</dbReference>
<keyword evidence="6" id="KW-0132">Cell division</keyword>
<evidence type="ECO:0000256" key="7">
    <source>
        <dbReference type="ARBA" id="ARBA00022776"/>
    </source>
</evidence>
<dbReference type="InterPro" id="IPR006671">
    <property type="entry name" value="Cyclin_N"/>
</dbReference>
<dbReference type="FunFam" id="1.10.472.10:FF:000037">
    <property type="entry name" value="Cyclin-A2"/>
    <property type="match status" value="1"/>
</dbReference>
<feature type="domain" description="Cyclin-like" evidence="13">
    <location>
        <begin position="284"/>
        <end position="366"/>
    </location>
</feature>
<dbReference type="GO" id="GO:0000307">
    <property type="term" value="C:cyclin-dependent protein kinase holoenzyme complex"/>
    <property type="evidence" value="ECO:0007669"/>
    <property type="project" value="UniProtKB-ARBA"/>
</dbReference>
<dbReference type="SUPFAM" id="SSF47954">
    <property type="entry name" value="Cyclin-like"/>
    <property type="match status" value="2"/>
</dbReference>
<dbReference type="SMART" id="SM01332">
    <property type="entry name" value="Cyclin_C"/>
    <property type="match status" value="1"/>
</dbReference>